<sequence length="343" mass="37622">MVSPDLGRFGRVFADNTRDGNGQKGMQFSTLGVQEENVLHGLEGLKTITPEFLSKYGITLVGIRGGDGSLSILFDAIAHMPDGTPPPAVFLGGGGSANTLLKEIRRQGTVPIPTEPEHVFSPELYEAHLYSPPELRYQASGDHPSIRQSIVYLYGACHLSVMGTTLQDRIAARGIRNPQVTYTLAGVGTLAKLFGPHLQPQLVSYEKDQQIYSAEKEDRLVCLTIAMPRLGMFQFREQISPNELWVLTNEGNPDLARVRYMLMALIGVLPGGPDLALKMGLLTRRIVEKVTIQPDPAAAREGNPNSNYDGQLCSIEGLVEVYRPPEPERRLHIITLKVNSKAL</sequence>
<organism evidence="1 2">
    <name type="scientific">Candidatus Gottesmanbacteria bacterium RBG_13_45_10</name>
    <dbReference type="NCBI Taxonomy" id="1798370"/>
    <lineage>
        <taxon>Bacteria</taxon>
        <taxon>Candidatus Gottesmaniibacteriota</taxon>
    </lineage>
</organism>
<dbReference type="STRING" id="1798370.A2Z00_04915"/>
<dbReference type="Proteomes" id="UP000177268">
    <property type="component" value="Unassembled WGS sequence"/>
</dbReference>
<proteinExistence type="predicted"/>
<evidence type="ECO:0000313" key="2">
    <source>
        <dbReference type="Proteomes" id="UP000177268"/>
    </source>
</evidence>
<reference evidence="1 2" key="1">
    <citation type="journal article" date="2016" name="Nat. Commun.">
        <title>Thousands of microbial genomes shed light on interconnected biogeochemical processes in an aquifer system.</title>
        <authorList>
            <person name="Anantharaman K."/>
            <person name="Brown C.T."/>
            <person name="Hug L.A."/>
            <person name="Sharon I."/>
            <person name="Castelle C.J."/>
            <person name="Probst A.J."/>
            <person name="Thomas B.C."/>
            <person name="Singh A."/>
            <person name="Wilkins M.J."/>
            <person name="Karaoz U."/>
            <person name="Brodie E.L."/>
            <person name="Williams K.H."/>
            <person name="Hubbard S.S."/>
            <person name="Banfield J.F."/>
        </authorList>
    </citation>
    <scope>NUCLEOTIDE SEQUENCE [LARGE SCALE GENOMIC DNA]</scope>
</reference>
<protein>
    <submittedName>
        <fullName evidence="1">Uncharacterized protein</fullName>
    </submittedName>
</protein>
<dbReference type="EMBL" id="MFIZ01000024">
    <property type="protein sequence ID" value="OGG11551.1"/>
    <property type="molecule type" value="Genomic_DNA"/>
</dbReference>
<accession>A0A1F5ZGN9</accession>
<dbReference type="AlphaFoldDB" id="A0A1F5ZGN9"/>
<comment type="caution">
    <text evidence="1">The sequence shown here is derived from an EMBL/GenBank/DDBJ whole genome shotgun (WGS) entry which is preliminary data.</text>
</comment>
<name>A0A1F5ZGN9_9BACT</name>
<gene>
    <name evidence="1" type="ORF">A2Z00_04915</name>
</gene>
<evidence type="ECO:0000313" key="1">
    <source>
        <dbReference type="EMBL" id="OGG11551.1"/>
    </source>
</evidence>